<evidence type="ECO:0000259" key="1">
    <source>
        <dbReference type="Pfam" id="PF02486"/>
    </source>
</evidence>
<keyword evidence="3" id="KW-1185">Reference proteome</keyword>
<dbReference type="AlphaFoldDB" id="A0A068R2X3"/>
<feature type="domain" description="Replication initiation protein-like C-terminal" evidence="1">
    <location>
        <begin position="179"/>
        <end position="342"/>
    </location>
</feature>
<dbReference type="RefSeq" id="WP_045958586.1">
    <property type="nucleotide sequence ID" value="NZ_FO704551.1"/>
</dbReference>
<protein>
    <submittedName>
        <fullName evidence="2">Replication initiation factor family protein</fullName>
    </submittedName>
</protein>
<evidence type="ECO:0000313" key="3">
    <source>
        <dbReference type="Proteomes" id="UP000032735"/>
    </source>
</evidence>
<dbReference type="HOGENOM" id="CLU_061393_0_0_6"/>
<dbReference type="OrthoDB" id="341658at2"/>
<keyword evidence="2" id="KW-0396">Initiation factor</keyword>
<sequence>MLTDRSVIIDYLAFSAPLSCMKDVHTFQDKGHEWRKYQHLPSYRQYHHSRFADTLSIDDYESLPDSNDVFSSSVEDINRKAERYNKELLSCLHSRLRRFIASVFGLFVGPARGTGGFAYQDSAVLYSENGGNEHFGMIYWGGNKGTFYVQIGGKGCAHVMSGITPEKLYRWFKHLDITSLKRLDLATDDYDEVFTCHHALSAYKDDAFYGGKGPKPKLGTAYEIDADGCYTKEIVTVGSRQSKVYWRVYNKALEQKVSGTWYRSEAELKDIPIEVLLDTQGAYTGLCSYAASINSAKPNKILKGEGRKAIDAIEAKVSWLRKQASSTIAKVIHFFEGDTQAALSMIVRDEHISDLNLKLDLPPIYQTLVNEKLGVSTCPF</sequence>
<evidence type="ECO:0000313" key="2">
    <source>
        <dbReference type="EMBL" id="CDG21379.1"/>
    </source>
</evidence>
<dbReference type="KEGG" id="xpo:XPG1_1724"/>
<organism evidence="2 3">
    <name type="scientific">Xenorhabdus poinarii G6</name>
    <dbReference type="NCBI Taxonomy" id="1354304"/>
    <lineage>
        <taxon>Bacteria</taxon>
        <taxon>Pseudomonadati</taxon>
        <taxon>Pseudomonadota</taxon>
        <taxon>Gammaproteobacteria</taxon>
        <taxon>Enterobacterales</taxon>
        <taxon>Morganellaceae</taxon>
        <taxon>Xenorhabdus</taxon>
    </lineage>
</organism>
<reference evidence="2 3" key="1">
    <citation type="submission" date="2013-07" db="EMBL/GenBank/DDBJ databases">
        <authorList>
            <person name="Genoscope - CEA"/>
        </authorList>
    </citation>
    <scope>NUCLEOTIDE SEQUENCE [LARGE SCALE GENOMIC DNA]</scope>
    <source>
        <strain evidence="2 3">G6</strain>
    </source>
</reference>
<gene>
    <name evidence="2" type="ORF">XPG1_1724</name>
</gene>
<proteinExistence type="predicted"/>
<dbReference type="Pfam" id="PF02486">
    <property type="entry name" value="Rep_trans"/>
    <property type="match status" value="1"/>
</dbReference>
<dbReference type="InterPro" id="IPR003491">
    <property type="entry name" value="REP-like_C"/>
</dbReference>
<accession>A0A068R2X3</accession>
<dbReference type="GO" id="GO:0003743">
    <property type="term" value="F:translation initiation factor activity"/>
    <property type="evidence" value="ECO:0007669"/>
    <property type="project" value="UniProtKB-KW"/>
</dbReference>
<dbReference type="STRING" id="1354304.XPG1_1724"/>
<dbReference type="EMBL" id="FO704551">
    <property type="protein sequence ID" value="CDG21379.1"/>
    <property type="molecule type" value="Genomic_DNA"/>
</dbReference>
<dbReference type="Proteomes" id="UP000032735">
    <property type="component" value="Chromosome"/>
</dbReference>
<keyword evidence="2" id="KW-0648">Protein biosynthesis</keyword>
<name>A0A068R2X3_9GAMM</name>